<evidence type="ECO:0000313" key="4">
    <source>
        <dbReference type="Proteomes" id="UP000266841"/>
    </source>
</evidence>
<organism evidence="3 4">
    <name type="scientific">Thalassiosira oceanica</name>
    <name type="common">Marine diatom</name>
    <dbReference type="NCBI Taxonomy" id="159749"/>
    <lineage>
        <taxon>Eukaryota</taxon>
        <taxon>Sar</taxon>
        <taxon>Stramenopiles</taxon>
        <taxon>Ochrophyta</taxon>
        <taxon>Bacillariophyta</taxon>
        <taxon>Coscinodiscophyceae</taxon>
        <taxon>Thalassiosirophycidae</taxon>
        <taxon>Thalassiosirales</taxon>
        <taxon>Thalassiosiraceae</taxon>
        <taxon>Thalassiosira</taxon>
    </lineage>
</organism>
<dbReference type="Proteomes" id="UP000266841">
    <property type="component" value="Unassembled WGS sequence"/>
</dbReference>
<accession>K0RKB4</accession>
<evidence type="ECO:0000256" key="2">
    <source>
        <dbReference type="SAM" id="SignalP"/>
    </source>
</evidence>
<comment type="caution">
    <text evidence="3">The sequence shown here is derived from an EMBL/GenBank/DDBJ whole genome shotgun (WGS) entry which is preliminary data.</text>
</comment>
<proteinExistence type="predicted"/>
<sequence length="490" mass="54279">MMSSVRVASVALLVFYAFNVSVIHRLTSGGYDGDGSAGNGFGVPDSGSTRGVRGGGGHLSSSRGGDLDEGIRISFSLHDPSVVQPPDAFSSRREYLCRDRPPPPPPLNVRAMLNFTVTIRTDLRVGFVGDSIGAQFSQAFDAAALGGVGREYDLTNFDKSTGDVQSKVHERRWTQEAFRNPDLGRISECLTVASPLDGGGSSAFLRVFDKMSRSNMRDAYACNKRTNHALGWSPRQTESLKSRVGGDFDAFVMRLTHGWLTLDQITREMIVEQIELISEHLGAETIVISTLPMCNNARTAEDWRKISEINQMVRDLANTWIPPTQGERGVRTVLVQEFGNFTSQLVWTNARHLGYHDFEDDEPDFARRGWELDDAAFLFEQRLSGQGNWSPSKPHVCSTKDTWTDDRGRAQCHLNGLSVDGSHWCQNNLGPRHSASLACLLGCVYNDGKVVWGKGRAEVRACERECNDRFMSMVPVEESWIESGTTLFSR</sequence>
<feature type="chain" id="PRO_5003836351" description="SGNH hydrolase-type esterase domain-containing protein" evidence="2">
    <location>
        <begin position="24"/>
        <end position="490"/>
    </location>
</feature>
<gene>
    <name evidence="3" type="ORF">THAOC_31785</name>
</gene>
<evidence type="ECO:0000256" key="1">
    <source>
        <dbReference type="SAM" id="MobiDB-lite"/>
    </source>
</evidence>
<keyword evidence="2" id="KW-0732">Signal</keyword>
<evidence type="ECO:0000313" key="3">
    <source>
        <dbReference type="EMBL" id="EJK49346.1"/>
    </source>
</evidence>
<dbReference type="OrthoDB" id="46372at2759"/>
<keyword evidence="4" id="KW-1185">Reference proteome</keyword>
<dbReference type="EMBL" id="AGNL01044884">
    <property type="protein sequence ID" value="EJK49346.1"/>
    <property type="molecule type" value="Genomic_DNA"/>
</dbReference>
<dbReference type="AlphaFoldDB" id="K0RKB4"/>
<feature type="region of interest" description="Disordered" evidence="1">
    <location>
        <begin position="39"/>
        <end position="65"/>
    </location>
</feature>
<evidence type="ECO:0008006" key="5">
    <source>
        <dbReference type="Google" id="ProtNLM"/>
    </source>
</evidence>
<protein>
    <recommendedName>
        <fullName evidence="5">SGNH hydrolase-type esterase domain-containing protein</fullName>
    </recommendedName>
</protein>
<name>K0RKB4_THAOC</name>
<reference evidence="3 4" key="1">
    <citation type="journal article" date="2012" name="Genome Biol.">
        <title>Genome and low-iron response of an oceanic diatom adapted to chronic iron limitation.</title>
        <authorList>
            <person name="Lommer M."/>
            <person name="Specht M."/>
            <person name="Roy A.S."/>
            <person name="Kraemer L."/>
            <person name="Andreson R."/>
            <person name="Gutowska M.A."/>
            <person name="Wolf J."/>
            <person name="Bergner S.V."/>
            <person name="Schilhabel M.B."/>
            <person name="Klostermeier U.C."/>
            <person name="Beiko R.G."/>
            <person name="Rosenstiel P."/>
            <person name="Hippler M."/>
            <person name="Laroche J."/>
        </authorList>
    </citation>
    <scope>NUCLEOTIDE SEQUENCE [LARGE SCALE GENOMIC DNA]</scope>
    <source>
        <strain evidence="3 4">CCMP1005</strain>
    </source>
</reference>
<feature type="signal peptide" evidence="2">
    <location>
        <begin position="1"/>
        <end position="23"/>
    </location>
</feature>